<feature type="transmembrane region" description="Helical" evidence="6">
    <location>
        <begin position="278"/>
        <end position="301"/>
    </location>
</feature>
<feature type="transmembrane region" description="Helical" evidence="6">
    <location>
        <begin position="406"/>
        <end position="433"/>
    </location>
</feature>
<evidence type="ECO:0000256" key="4">
    <source>
        <dbReference type="ARBA" id="ARBA00022989"/>
    </source>
</evidence>
<feature type="transmembrane region" description="Helical" evidence="6">
    <location>
        <begin position="348"/>
        <end position="368"/>
    </location>
</feature>
<proteinExistence type="predicted"/>
<dbReference type="RefSeq" id="WP_073573241.1">
    <property type="nucleotide sequence ID" value="NZ_FRXN01000006.1"/>
</dbReference>
<keyword evidence="5 6" id="KW-0472">Membrane</keyword>
<dbReference type="AlphaFoldDB" id="A0A1M7ZIM0"/>
<dbReference type="PANTHER" id="PTHR30619">
    <property type="entry name" value="DNA INTERNALIZATION/COMPETENCE PROTEIN COMEC/REC2"/>
    <property type="match status" value="1"/>
</dbReference>
<feature type="transmembrane region" description="Helical" evidence="6">
    <location>
        <begin position="7"/>
        <end position="25"/>
    </location>
</feature>
<protein>
    <submittedName>
        <fullName evidence="9">Competence protein ComEC</fullName>
    </submittedName>
</protein>
<gene>
    <name evidence="9" type="ORF">SAMN04488108_3633</name>
</gene>
<feature type="transmembrane region" description="Helical" evidence="6">
    <location>
        <begin position="498"/>
        <end position="517"/>
    </location>
</feature>
<dbReference type="Pfam" id="PF13567">
    <property type="entry name" value="DUF4131"/>
    <property type="match status" value="1"/>
</dbReference>
<feature type="transmembrane region" description="Helical" evidence="6">
    <location>
        <begin position="321"/>
        <end position="341"/>
    </location>
</feature>
<keyword evidence="10" id="KW-1185">Reference proteome</keyword>
<evidence type="ECO:0000256" key="1">
    <source>
        <dbReference type="ARBA" id="ARBA00004651"/>
    </source>
</evidence>
<evidence type="ECO:0000259" key="7">
    <source>
        <dbReference type="Pfam" id="PF03772"/>
    </source>
</evidence>
<feature type="domain" description="ComEC/Rec2-related protein" evidence="7">
    <location>
        <begin position="223"/>
        <end position="489"/>
    </location>
</feature>
<feature type="transmembrane region" description="Helical" evidence="6">
    <location>
        <begin position="439"/>
        <end position="463"/>
    </location>
</feature>
<comment type="subcellular location">
    <subcellularLocation>
        <location evidence="1">Cell membrane</location>
        <topology evidence="1">Multi-pass membrane protein</topology>
    </subcellularLocation>
</comment>
<evidence type="ECO:0000259" key="8">
    <source>
        <dbReference type="Pfam" id="PF13567"/>
    </source>
</evidence>
<feature type="domain" description="DUF4131" evidence="8">
    <location>
        <begin position="28"/>
        <end position="179"/>
    </location>
</feature>
<organism evidence="9 10">
    <name type="scientific">Algoriphagus zhangzhouensis</name>
    <dbReference type="NCBI Taxonomy" id="1073327"/>
    <lineage>
        <taxon>Bacteria</taxon>
        <taxon>Pseudomonadati</taxon>
        <taxon>Bacteroidota</taxon>
        <taxon>Cytophagia</taxon>
        <taxon>Cytophagales</taxon>
        <taxon>Cyclobacteriaceae</taxon>
        <taxon>Algoriphagus</taxon>
    </lineage>
</organism>
<dbReference type="InterPro" id="IPR052159">
    <property type="entry name" value="Competence_DNA_uptake"/>
</dbReference>
<reference evidence="10" key="1">
    <citation type="submission" date="2016-12" db="EMBL/GenBank/DDBJ databases">
        <authorList>
            <person name="Varghese N."/>
            <person name="Submissions S."/>
        </authorList>
    </citation>
    <scope>NUCLEOTIDE SEQUENCE [LARGE SCALE GENOMIC DNA]</scope>
    <source>
        <strain evidence="10">DSM 25035</strain>
    </source>
</reference>
<keyword evidence="3 6" id="KW-0812">Transmembrane</keyword>
<dbReference type="EMBL" id="FRXN01000006">
    <property type="protein sequence ID" value="SHO64755.1"/>
    <property type="molecule type" value="Genomic_DNA"/>
</dbReference>
<feature type="transmembrane region" description="Helical" evidence="6">
    <location>
        <begin position="55"/>
        <end position="76"/>
    </location>
</feature>
<feature type="transmembrane region" description="Helical" evidence="6">
    <location>
        <begin position="31"/>
        <end position="48"/>
    </location>
</feature>
<dbReference type="Pfam" id="PF03772">
    <property type="entry name" value="Competence"/>
    <property type="match status" value="1"/>
</dbReference>
<evidence type="ECO:0000256" key="3">
    <source>
        <dbReference type="ARBA" id="ARBA00022692"/>
    </source>
</evidence>
<dbReference type="Proteomes" id="UP000184609">
    <property type="component" value="Unassembled WGS sequence"/>
</dbReference>
<dbReference type="OrthoDB" id="9761531at2"/>
<keyword evidence="2" id="KW-1003">Cell membrane</keyword>
<dbReference type="InterPro" id="IPR004477">
    <property type="entry name" value="ComEC_N"/>
</dbReference>
<dbReference type="PANTHER" id="PTHR30619:SF1">
    <property type="entry name" value="RECOMBINATION PROTEIN 2"/>
    <property type="match status" value="1"/>
</dbReference>
<sequence>MRFSDFPFLRYLFFFLMGIWIEKVIYIPQYAALFLLGSIWLIYLFWVLRKKTLGFAAFLAYLQLLLFGVFCGGLHFNGNEEIIPISNSFIAKVSQDDVPKPNSKQNILDVFFELKNSQWVPRKEKVIVYHQVKEGLKSGQIVCVDHLPTEVESPQNPYEFDYKSYLQKSGINFTQFLNEEGIVLLKAGQGSNGTWFQRFRISLINQIRRHVPDPEVQDVAIALLLGQKDFLGRDTKAVFRDTGVMHILAVSGLHVGILVTLLFFLAKPFSLKGKGLRIYLLGVVCCIWGYAALTGFSPSVVRASVMFSLITFGQMRERKPSVFNILAFSAMLMIVIDPSVICEVGFQLSYLAVSGIVLLYPLILRWWLPPNKGLDYFWQIVSVSISAQLTTFPLTVFYFHSFPPWFLLANIFVIPLTFVIMQVGIPFLILGWIPGVDFVLGWLVNGLIKIELWLLSIVQNLPFGKAEDLSIEPETMILVWGILLIWAAWEYFPKKNLVYLGAFILSGWFMLGVYRSIKGEKPQAIIYKSQNGYAVDFWDGTRLKSWNQGIRPGDIDYKINPNRINNSWGTQPDTLIALAKEFNQLIFPEIGWILNQDSVLQVSTGGRVQIFENGKWEDAGPKDLTDSNSALKILF</sequence>
<name>A0A1M7ZIM0_9BACT</name>
<evidence type="ECO:0000256" key="6">
    <source>
        <dbReference type="SAM" id="Phobius"/>
    </source>
</evidence>
<evidence type="ECO:0000256" key="2">
    <source>
        <dbReference type="ARBA" id="ARBA00022475"/>
    </source>
</evidence>
<evidence type="ECO:0000313" key="9">
    <source>
        <dbReference type="EMBL" id="SHO64755.1"/>
    </source>
</evidence>
<evidence type="ECO:0000256" key="5">
    <source>
        <dbReference type="ARBA" id="ARBA00023136"/>
    </source>
</evidence>
<keyword evidence="4 6" id="KW-1133">Transmembrane helix</keyword>
<dbReference type="InterPro" id="IPR025405">
    <property type="entry name" value="DUF4131"/>
</dbReference>
<feature type="transmembrane region" description="Helical" evidence="6">
    <location>
        <begin position="243"/>
        <end position="266"/>
    </location>
</feature>
<accession>A0A1M7ZIM0</accession>
<dbReference type="NCBIfam" id="TIGR00360">
    <property type="entry name" value="ComEC_N-term"/>
    <property type="match status" value="1"/>
</dbReference>
<feature type="transmembrane region" description="Helical" evidence="6">
    <location>
        <begin position="475"/>
        <end position="492"/>
    </location>
</feature>
<dbReference type="GO" id="GO:0005886">
    <property type="term" value="C:plasma membrane"/>
    <property type="evidence" value="ECO:0007669"/>
    <property type="project" value="UniProtKB-SubCell"/>
</dbReference>
<dbReference type="STRING" id="1073327.SAMN04488108_3633"/>
<feature type="transmembrane region" description="Helical" evidence="6">
    <location>
        <begin position="380"/>
        <end position="399"/>
    </location>
</feature>
<evidence type="ECO:0000313" key="10">
    <source>
        <dbReference type="Proteomes" id="UP000184609"/>
    </source>
</evidence>